<dbReference type="Proteomes" id="UP000092544">
    <property type="component" value="Unassembled WGS sequence"/>
</dbReference>
<evidence type="ECO:0000256" key="1">
    <source>
        <dbReference type="SAM" id="MobiDB-lite"/>
    </source>
</evidence>
<evidence type="ECO:0000313" key="2">
    <source>
        <dbReference type="EMBL" id="SBS27516.1"/>
    </source>
</evidence>
<feature type="region of interest" description="Disordered" evidence="1">
    <location>
        <begin position="1"/>
        <end position="25"/>
    </location>
</feature>
<dbReference type="RefSeq" id="WP_067013136.1">
    <property type="nucleotide sequence ID" value="NZ_FLOB01000002.1"/>
</dbReference>
<dbReference type="InterPro" id="IPR018772">
    <property type="entry name" value="Transcription_activator_HlyU"/>
</dbReference>
<reference evidence="2 3" key="1">
    <citation type="submission" date="2016-06" db="EMBL/GenBank/DDBJ databases">
        <authorList>
            <person name="Kjaerup R.B."/>
            <person name="Dalgaard T.S."/>
            <person name="Juul-Madsen H.R."/>
        </authorList>
    </citation>
    <scope>NUCLEOTIDE SEQUENCE [LARGE SCALE GENOMIC DNA]</scope>
    <source>
        <strain evidence="2 3">CECT 8886</strain>
    </source>
</reference>
<dbReference type="AlphaFoldDB" id="A0A1A8T7U6"/>
<dbReference type="STRING" id="1792290.MSP8886_00874"/>
<keyword evidence="3" id="KW-1185">Reference proteome</keyword>
<gene>
    <name evidence="2" type="ORF">MSP8886_00874</name>
</gene>
<dbReference type="OrthoDB" id="9800971at2"/>
<organism evidence="2 3">
    <name type="scientific">Marinomonas spartinae</name>
    <dbReference type="NCBI Taxonomy" id="1792290"/>
    <lineage>
        <taxon>Bacteria</taxon>
        <taxon>Pseudomonadati</taxon>
        <taxon>Pseudomonadota</taxon>
        <taxon>Gammaproteobacteria</taxon>
        <taxon>Oceanospirillales</taxon>
        <taxon>Oceanospirillaceae</taxon>
        <taxon>Marinomonas</taxon>
    </lineage>
</organism>
<evidence type="ECO:0000313" key="3">
    <source>
        <dbReference type="Proteomes" id="UP000092544"/>
    </source>
</evidence>
<protein>
    <submittedName>
        <fullName evidence="2">Transcriptional activator HlyU</fullName>
    </submittedName>
</protein>
<accession>A0A1A8T7U6</accession>
<proteinExistence type="predicted"/>
<dbReference type="Pfam" id="PF10115">
    <property type="entry name" value="HlyU"/>
    <property type="match status" value="1"/>
</dbReference>
<name>A0A1A8T7U6_9GAMM</name>
<dbReference type="EMBL" id="FLOB01000002">
    <property type="protein sequence ID" value="SBS27516.1"/>
    <property type="molecule type" value="Genomic_DNA"/>
</dbReference>
<sequence>MGILSGLKGLFSGGDTAPEQQKEDAQEYKGFEIVPAPIKEGSQFRVAAIISKGEGEDRKEHNFIRSDLIPGRDECIEITVRKTKLFIDQLGDNLFH</sequence>